<dbReference type="EMBL" id="NCXO01000017">
    <property type="protein sequence ID" value="OSC33767.1"/>
    <property type="molecule type" value="Genomic_DNA"/>
</dbReference>
<evidence type="ECO:0000313" key="3">
    <source>
        <dbReference type="EMBL" id="OSC33767.1"/>
    </source>
</evidence>
<evidence type="ECO:0000256" key="1">
    <source>
        <dbReference type="ARBA" id="ARBA00022801"/>
    </source>
</evidence>
<sequence length="300" mass="32465">MPTVPYREFRLPMADGVNLQVAEWGAPTAELTVVLAHGWTLSNRIWEDVAQSVVAADPAVRVIAYDHRGHGLSDRVPGASIEELADDLAAVITALVPTGPVVLGGHSLGGFTLTALAERHPDLVVERVEGAMLVATSAGELMGAVRRVPGTEATMKLALRLGTRVKMPSRPLFLVRQGARGAFGKHPRRRDLNRVARQGAQADPRAVAAIGRSILEHHRYRTLETFRDLEVTVLAGTRDFLTSPTHAQRIGERLPGSTVVVFRGAGHFLPYERRESVTAHFLGMIGRIRQRALSAAEATG</sequence>
<feature type="domain" description="AB hydrolase-1" evidence="2">
    <location>
        <begin position="33"/>
        <end position="275"/>
    </location>
</feature>
<evidence type="ECO:0000259" key="2">
    <source>
        <dbReference type="Pfam" id="PF12697"/>
    </source>
</evidence>
<dbReference type="InterPro" id="IPR029058">
    <property type="entry name" value="AB_hydrolase_fold"/>
</dbReference>
<dbReference type="Pfam" id="PF12697">
    <property type="entry name" value="Abhydrolase_6"/>
    <property type="match status" value="1"/>
</dbReference>
<dbReference type="Gene3D" id="3.40.50.1820">
    <property type="entry name" value="alpha/beta hydrolase"/>
    <property type="match status" value="1"/>
</dbReference>
<dbReference type="GO" id="GO:0016020">
    <property type="term" value="C:membrane"/>
    <property type="evidence" value="ECO:0007669"/>
    <property type="project" value="TreeGrafter"/>
</dbReference>
<comment type="caution">
    <text evidence="3">The sequence shown here is derived from an EMBL/GenBank/DDBJ whole genome shotgun (WGS) entry which is preliminary data.</text>
</comment>
<dbReference type="InterPro" id="IPR050266">
    <property type="entry name" value="AB_hydrolase_sf"/>
</dbReference>
<protein>
    <recommendedName>
        <fullName evidence="2">AB hydrolase-1 domain-containing protein</fullName>
    </recommendedName>
</protein>
<reference evidence="3 4" key="1">
    <citation type="submission" date="2017-04" db="EMBL/GenBank/DDBJ databases">
        <title>The new phylogeny of genus Mycobacterium.</title>
        <authorList>
            <person name="Tortoli E."/>
            <person name="Trovato A."/>
            <person name="Cirillo D.M."/>
        </authorList>
    </citation>
    <scope>NUCLEOTIDE SEQUENCE [LARGE SCALE GENOMIC DNA]</scope>
    <source>
        <strain evidence="3 4">KCTC 19819</strain>
    </source>
</reference>
<gene>
    <name evidence="3" type="ORF">B8W67_09545</name>
</gene>
<accession>A0AA91PEJ5</accession>
<dbReference type="GO" id="GO:0016787">
    <property type="term" value="F:hydrolase activity"/>
    <property type="evidence" value="ECO:0007669"/>
    <property type="project" value="UniProtKB-KW"/>
</dbReference>
<dbReference type="AlphaFoldDB" id="A0AA91PEJ5"/>
<proteinExistence type="predicted"/>
<evidence type="ECO:0000313" key="4">
    <source>
        <dbReference type="Proteomes" id="UP000193577"/>
    </source>
</evidence>
<organism evidence="3 4">
    <name type="scientific">Mycolicibacillus koreensis</name>
    <dbReference type="NCBI Taxonomy" id="1069220"/>
    <lineage>
        <taxon>Bacteria</taxon>
        <taxon>Bacillati</taxon>
        <taxon>Actinomycetota</taxon>
        <taxon>Actinomycetes</taxon>
        <taxon>Mycobacteriales</taxon>
        <taxon>Mycobacteriaceae</taxon>
        <taxon>Mycolicibacillus</taxon>
    </lineage>
</organism>
<dbReference type="PANTHER" id="PTHR43798:SF31">
    <property type="entry name" value="AB HYDROLASE SUPERFAMILY PROTEIN YCLE"/>
    <property type="match status" value="1"/>
</dbReference>
<keyword evidence="1" id="KW-0378">Hydrolase</keyword>
<keyword evidence="4" id="KW-1185">Reference proteome</keyword>
<dbReference type="Proteomes" id="UP000193577">
    <property type="component" value="Unassembled WGS sequence"/>
</dbReference>
<name>A0AA91PEJ5_9MYCO</name>
<dbReference type="SUPFAM" id="SSF53474">
    <property type="entry name" value="alpha/beta-Hydrolases"/>
    <property type="match status" value="1"/>
</dbReference>
<dbReference type="InterPro" id="IPR000073">
    <property type="entry name" value="AB_hydrolase_1"/>
</dbReference>
<dbReference type="PANTHER" id="PTHR43798">
    <property type="entry name" value="MONOACYLGLYCEROL LIPASE"/>
    <property type="match status" value="1"/>
</dbReference>